<dbReference type="EMBL" id="JAYFSJ010000001">
    <property type="protein sequence ID" value="MEN7429147.1"/>
    <property type="molecule type" value="Genomic_DNA"/>
</dbReference>
<comment type="caution">
    <text evidence="1">The sequence shown here is derived from an EMBL/GenBank/DDBJ whole genome shotgun (WGS) entry which is preliminary data.</text>
</comment>
<evidence type="ECO:0008006" key="3">
    <source>
        <dbReference type="Google" id="ProtNLM"/>
    </source>
</evidence>
<gene>
    <name evidence="1" type="ORF">VA599_00230</name>
</gene>
<organism evidence="1 2">
    <name type="scientific">Chromobacterium indicum</name>
    <dbReference type="NCBI Taxonomy" id="3110228"/>
    <lineage>
        <taxon>Bacteria</taxon>
        <taxon>Pseudomonadati</taxon>
        <taxon>Pseudomonadota</taxon>
        <taxon>Betaproteobacteria</taxon>
        <taxon>Neisseriales</taxon>
        <taxon>Chromobacteriaceae</taxon>
        <taxon>Chromobacterium</taxon>
    </lineage>
</organism>
<keyword evidence="2" id="KW-1185">Reference proteome</keyword>
<proteinExistence type="predicted"/>
<evidence type="ECO:0000313" key="1">
    <source>
        <dbReference type="EMBL" id="MEN7429147.1"/>
    </source>
</evidence>
<dbReference type="Proteomes" id="UP001405405">
    <property type="component" value="Unassembled WGS sequence"/>
</dbReference>
<accession>A0ABV0CGP6</accession>
<evidence type="ECO:0000313" key="2">
    <source>
        <dbReference type="Proteomes" id="UP001405405"/>
    </source>
</evidence>
<sequence>MADDWAGLSAQLGKMQQAWYVAARSYWSVFDQNSDTATIVAEDGSTRQVPSWRAMTNAIINRVISGQMTFTGSGNGSLRQTADVGAGFAQWRSSGAFLSLYCPRNDSAYTLWRADSAARYLANCMVHARNYDGSSATVQYRVANGADGTQGDAVFEMMGDGSFTVVSPAGGQNVKLSGGGHVLARGLIVPGAYTRATLPAADLWPAAVAYITDGPAGPSHVFSNGQKWRIPTMTDL</sequence>
<reference evidence="1 2" key="1">
    <citation type="submission" date="2023-12" db="EMBL/GenBank/DDBJ databases">
        <title>Chromobacterium sp. strain TRC.1.1.SA producing antimicrobial pigment.</title>
        <authorList>
            <person name="Verma N."/>
            <person name="Choksket S."/>
            <person name="Pinnaka A.K."/>
            <person name="Korpole S."/>
        </authorList>
    </citation>
    <scope>NUCLEOTIDE SEQUENCE [LARGE SCALE GENOMIC DNA]</scope>
    <source>
        <strain evidence="1 2">TRC1.1.SA</strain>
    </source>
</reference>
<protein>
    <recommendedName>
        <fullName evidence="3">Phage tail protein</fullName>
    </recommendedName>
</protein>
<dbReference type="RefSeq" id="WP_346787265.1">
    <property type="nucleotide sequence ID" value="NZ_JAYFSJ010000001.1"/>
</dbReference>
<name>A0ABV0CGP6_9NEIS</name>